<accession>W5IGK2</accession>
<feature type="compositionally biased region" description="Polar residues" evidence="1">
    <location>
        <begin position="256"/>
        <end position="275"/>
    </location>
</feature>
<evidence type="ECO:0000313" key="3">
    <source>
        <dbReference type="Proteomes" id="UP000005777"/>
    </source>
</evidence>
<organism evidence="2 3">
    <name type="scientific">Scardovia inopinata F0304</name>
    <dbReference type="NCBI Taxonomy" id="641146"/>
    <lineage>
        <taxon>Bacteria</taxon>
        <taxon>Bacillati</taxon>
        <taxon>Actinomycetota</taxon>
        <taxon>Actinomycetes</taxon>
        <taxon>Bifidobacteriales</taxon>
        <taxon>Bifidobacteriaceae</taxon>
        <taxon>Scardovia</taxon>
    </lineage>
</organism>
<feature type="region of interest" description="Disordered" evidence="1">
    <location>
        <begin position="251"/>
        <end position="275"/>
    </location>
</feature>
<dbReference type="EMBL" id="ADCX01000005">
    <property type="protein sequence ID" value="EFG25962.1"/>
    <property type="molecule type" value="Genomic_DNA"/>
</dbReference>
<keyword evidence="3" id="KW-1185">Reference proteome</keyword>
<evidence type="ECO:0000313" key="2">
    <source>
        <dbReference type="EMBL" id="EFG25962.1"/>
    </source>
</evidence>
<sequence length="309" mass="34303">MVFDSPKITNQVIKLRNQQLDNSNATIALMQKEKNLASQTHDTVTGKLTYITLTAQKNIDLYKQNLSKIDSSSDYTELSATDIKSRLHDWEEVNTTALMTLDNVHHVIDILNSADTGSKTAEWESTHQFTSDSFLAKIKEISSLESQHLLSLGFHGDVTINNKRLCPTNSVESPANTAGSSCINSDSNKNGNEIMAISDDKPRTDSVPTKACNLLTEIFTNIAKYADPSEPYHIIISYQGKTVTITQTNRLKEHSTSANNSHDSLKTSSTPSNHQGLQFHTAWVEEEGRKISYSAEEGQWVLFAEVPVK</sequence>
<dbReference type="AlphaFoldDB" id="W5IGK2"/>
<feature type="region of interest" description="Disordered" evidence="1">
    <location>
        <begin position="170"/>
        <end position="206"/>
    </location>
</feature>
<dbReference type="eggNOG" id="COG4585">
    <property type="taxonomic scope" value="Bacteria"/>
</dbReference>
<dbReference type="RefSeq" id="WP_006293410.1">
    <property type="nucleotide sequence ID" value="NZ_GG770226.1"/>
</dbReference>
<evidence type="ECO:0000256" key="1">
    <source>
        <dbReference type="SAM" id="MobiDB-lite"/>
    </source>
</evidence>
<reference evidence="2 3" key="1">
    <citation type="submission" date="2012-01" db="EMBL/GenBank/DDBJ databases">
        <title>The Genome Sequence of Scardovia inopinata F0304.</title>
        <authorList>
            <consortium name="The Broad Institute Genome Sequencing Platform"/>
            <person name="Ward D."/>
            <person name="Earl A."/>
            <person name="Feldgarden M."/>
            <person name="Gevers D."/>
            <person name="Young S."/>
            <person name="Zeng Q."/>
            <person name="Koehrsen M."/>
            <person name="Alvarado L."/>
            <person name="Berlin A.M."/>
            <person name="Borenstein D."/>
            <person name="Chapman S.B."/>
            <person name="Chen Z."/>
            <person name="Engels R."/>
            <person name="Freedman E."/>
            <person name="Gellesch M."/>
            <person name="Goldberg J."/>
            <person name="Griggs A."/>
            <person name="Gujja S."/>
            <person name="Heilman E.R."/>
            <person name="Heiman D.I."/>
            <person name="Hepburn T.A."/>
            <person name="Howarth C."/>
            <person name="Jen D."/>
            <person name="Larson L."/>
            <person name="Mehta T."/>
            <person name="Park D."/>
            <person name="Pearson M."/>
            <person name="Richards J."/>
            <person name="Roberts A."/>
            <person name="Saif S."/>
            <person name="Shea T.D."/>
            <person name="Shenoy N."/>
            <person name="Sisk P."/>
            <person name="Stolte C."/>
            <person name="Sykes S.N."/>
            <person name="Walk T."/>
            <person name="White J."/>
            <person name="Yandava C."/>
            <person name="Izard J."/>
            <person name="Baranova O.V."/>
            <person name="Blanton J.M."/>
            <person name="Tanner A.C."/>
            <person name="Dewhirst F."/>
            <person name="Haas B."/>
            <person name="Nusbaum C."/>
            <person name="Birren B."/>
        </authorList>
    </citation>
    <scope>NUCLEOTIDE SEQUENCE [LARGE SCALE GENOMIC DNA]</scope>
    <source>
        <strain evidence="2 3">F0304</strain>
    </source>
</reference>
<dbReference type="Proteomes" id="UP000005777">
    <property type="component" value="Unassembled WGS sequence"/>
</dbReference>
<name>W5IGK2_SCAIO</name>
<dbReference type="HOGENOM" id="CLU_899852_0_0_11"/>
<proteinExistence type="predicted"/>
<protein>
    <recommendedName>
        <fullName evidence="4">Signal transduction histidine kinase subgroup 3 dimerisation and phosphoacceptor domain-containing protein</fullName>
    </recommendedName>
</protein>
<comment type="caution">
    <text evidence="2">The sequence shown here is derived from an EMBL/GenBank/DDBJ whole genome shotgun (WGS) entry which is preliminary data.</text>
</comment>
<gene>
    <name evidence="2" type="ORF">HMPREF9020_01029</name>
</gene>
<evidence type="ECO:0008006" key="4">
    <source>
        <dbReference type="Google" id="ProtNLM"/>
    </source>
</evidence>
<feature type="compositionally biased region" description="Polar residues" evidence="1">
    <location>
        <begin position="170"/>
        <end position="191"/>
    </location>
</feature>